<evidence type="ECO:0000313" key="2">
    <source>
        <dbReference type="Proteomes" id="UP000811545"/>
    </source>
</evidence>
<dbReference type="AlphaFoldDB" id="A0A9E2BKT9"/>
<dbReference type="Proteomes" id="UP000811545">
    <property type="component" value="Unassembled WGS sequence"/>
</dbReference>
<protein>
    <recommendedName>
        <fullName evidence="3">Thymidylate synthase</fullName>
    </recommendedName>
</protein>
<gene>
    <name evidence="1" type="ORF">DDT42_00765</name>
</gene>
<comment type="caution">
    <text evidence="1">The sequence shown here is derived from an EMBL/GenBank/DDBJ whole genome shotgun (WGS) entry which is preliminary data.</text>
</comment>
<dbReference type="Pfam" id="PF02593">
    <property type="entry name" value="DUF166"/>
    <property type="match status" value="1"/>
</dbReference>
<dbReference type="InterPro" id="IPR003745">
    <property type="entry name" value="DUF166"/>
</dbReference>
<organism evidence="1 2">
    <name type="scientific">Psychracetigena formicireducens</name>
    <dbReference type="NCBI Taxonomy" id="2986056"/>
    <lineage>
        <taxon>Bacteria</taxon>
        <taxon>Bacillati</taxon>
        <taxon>Candidatus Lithacetigenota</taxon>
        <taxon>Candidatus Psychracetigena</taxon>
    </lineage>
</organism>
<proteinExistence type="predicted"/>
<accession>A0A9E2BKT9</accession>
<dbReference type="EMBL" id="QLTW01000031">
    <property type="protein sequence ID" value="MBT9144909.1"/>
    <property type="molecule type" value="Genomic_DNA"/>
</dbReference>
<sequence length="235" mass="26600">MRILLIIQGDFGARFVENITKYKPVSWEVASYTFPQNISIGIDESFDRFLPQSLPKSDLLIMLQENSMVAEMTPNLTKICKAKAVIAPIDNKAYLSSGLARQIKNKLLSAGIEMVYPMTFCTLTEKDSDNIFIKEFTRYFGKPSLAISLEMEKVKQVEIIREAPCGNTRFVAQHLVGIHKKDAVEQSGLMHHQHPCLATMTMDKEIGDTLMHHSGLMTKLAVEEALNYQKIFKEK</sequence>
<evidence type="ECO:0008006" key="3">
    <source>
        <dbReference type="Google" id="ProtNLM"/>
    </source>
</evidence>
<name>A0A9E2BKT9_PSYF1</name>
<evidence type="ECO:0000313" key="1">
    <source>
        <dbReference type="EMBL" id="MBT9144909.1"/>
    </source>
</evidence>
<reference evidence="1 2" key="1">
    <citation type="journal article" date="2021" name="bioRxiv">
        <title>Unique metabolic strategies in Hadean analogues reveal hints for primordial physiology.</title>
        <authorList>
            <person name="Nobu M.K."/>
            <person name="Nakai R."/>
            <person name="Tamazawa S."/>
            <person name="Mori H."/>
            <person name="Toyoda A."/>
            <person name="Ijiri A."/>
            <person name="Suzuki S."/>
            <person name="Kurokawa K."/>
            <person name="Kamagata Y."/>
            <person name="Tamaki H."/>
        </authorList>
    </citation>
    <scope>NUCLEOTIDE SEQUENCE [LARGE SCALE GENOMIC DNA]</scope>
    <source>
        <strain evidence="1">BS525</strain>
    </source>
</reference>